<name>A0A838ZM37_9FLAO</name>
<keyword evidence="4" id="KW-1185">Reference proteome</keyword>
<dbReference type="Proteomes" id="UP000552241">
    <property type="component" value="Unassembled WGS sequence"/>
</dbReference>
<dbReference type="InterPro" id="IPR052042">
    <property type="entry name" value="Tail_sheath_structural"/>
</dbReference>
<comment type="caution">
    <text evidence="3">The sequence shown here is derived from an EMBL/GenBank/DDBJ whole genome shotgun (WGS) entry which is preliminary data.</text>
</comment>
<evidence type="ECO:0000313" key="4">
    <source>
        <dbReference type="Proteomes" id="UP000552241"/>
    </source>
</evidence>
<gene>
    <name evidence="3" type="ORF">HU137_03485</name>
</gene>
<reference evidence="3 4" key="1">
    <citation type="submission" date="2020-07" db="EMBL/GenBank/DDBJ databases">
        <title>Moheibacter lacus sp. nov., a member of the family Flavobacteriaceae isolated from freshwater lake sediment.</title>
        <authorList>
            <person name="Liu Y."/>
        </authorList>
    </citation>
    <scope>NUCLEOTIDE SEQUENCE [LARGE SCALE GENOMIC DNA]</scope>
    <source>
        <strain evidence="3 4">BDHS18</strain>
    </source>
</reference>
<comment type="similarity">
    <text evidence="1">Belongs to the myoviridae tail sheath protein family.</text>
</comment>
<organism evidence="3 4">
    <name type="scientific">Moheibacter lacus</name>
    <dbReference type="NCBI Taxonomy" id="2745851"/>
    <lineage>
        <taxon>Bacteria</taxon>
        <taxon>Pseudomonadati</taxon>
        <taxon>Bacteroidota</taxon>
        <taxon>Flavobacteriia</taxon>
        <taxon>Flavobacteriales</taxon>
        <taxon>Weeksellaceae</taxon>
        <taxon>Moheibacter</taxon>
    </lineage>
</organism>
<dbReference type="RefSeq" id="WP_182042411.1">
    <property type="nucleotide sequence ID" value="NZ_JACDZE010000001.1"/>
</dbReference>
<dbReference type="Pfam" id="PF04984">
    <property type="entry name" value="Phage_sheath_1"/>
    <property type="match status" value="1"/>
</dbReference>
<dbReference type="PANTHER" id="PTHR35861:SF1">
    <property type="entry name" value="PHAGE TAIL SHEATH PROTEIN"/>
    <property type="match status" value="1"/>
</dbReference>
<sequence length="397" mass="44879">MAKFKYPSVYVEESSNFSFQITEKASTVPAFIGYTAITNDNGKNLLFQAFKIQSIIEFDSLFESDENPPQGHSGFYLRDSVQLFFQNGGTICYIVPIGNYDQNPSQIDFNKGLDCLDDSKKITVYLFPDAVLLNEFELGEVQRYALAKCREFPNRFCILDMKNIADNQDIYQPIKIFRNHMGTENLKFGAAYTPWLKIPSTDGLLEIPASGAIAGIYVKTLSQKGIWKAPANVSLNGVVDLTYDYSTIDQEFLTLDLVQGKSINAIRKFPGRGILVWGARTLAGNDGEWRYVNMVRFQNHLIASIKNSLEKVVFEPNDANLWMTLKVVIETYLYGYWRNGAFPGRKTEEAYFIKCGLGSTMTSQDLAEGKLIIWIGMATMQPAEFSLFKLEFQMVSD</sequence>
<evidence type="ECO:0000256" key="1">
    <source>
        <dbReference type="ARBA" id="ARBA00008005"/>
    </source>
</evidence>
<dbReference type="EMBL" id="JACDZE010000001">
    <property type="protein sequence ID" value="MBA5628830.1"/>
    <property type="molecule type" value="Genomic_DNA"/>
</dbReference>
<feature type="domain" description="Tail sheath protein subtilisin-like" evidence="2">
    <location>
        <begin position="189"/>
        <end position="282"/>
    </location>
</feature>
<dbReference type="Gene3D" id="3.40.50.11780">
    <property type="match status" value="1"/>
</dbReference>
<protein>
    <submittedName>
        <fullName evidence="3">Phage tail sheath family protein</fullName>
    </submittedName>
</protein>
<evidence type="ECO:0000259" key="2">
    <source>
        <dbReference type="Pfam" id="PF04984"/>
    </source>
</evidence>
<evidence type="ECO:0000313" key="3">
    <source>
        <dbReference type="EMBL" id="MBA5628830.1"/>
    </source>
</evidence>
<dbReference type="InterPro" id="IPR035089">
    <property type="entry name" value="Phage_sheath_subtilisin"/>
</dbReference>
<proteinExistence type="inferred from homology"/>
<accession>A0A838ZM37</accession>
<dbReference type="PANTHER" id="PTHR35861">
    <property type="match status" value="1"/>
</dbReference>
<dbReference type="AlphaFoldDB" id="A0A838ZM37"/>